<protein>
    <submittedName>
        <fullName evidence="1">Uncharacterized protein</fullName>
    </submittedName>
</protein>
<evidence type="ECO:0000313" key="2">
    <source>
        <dbReference type="Proteomes" id="UP000641954"/>
    </source>
</evidence>
<keyword evidence="2" id="KW-1185">Reference proteome</keyword>
<sequence length="81" mass="8974">MTAQDYDVQAEARFQFLLAQKIRIGTQDLKIAAIALSQGAKLPVIGAIAPLITTEIKRLSSRINKFCKSACDHHNHLKKLT</sequence>
<name>A0ABR8EF59_9CYAN</name>
<organism evidence="1 2">
    <name type="scientific">Planktothricoides raciborskii FACHB-1370</name>
    <dbReference type="NCBI Taxonomy" id="2949576"/>
    <lineage>
        <taxon>Bacteria</taxon>
        <taxon>Bacillati</taxon>
        <taxon>Cyanobacteriota</taxon>
        <taxon>Cyanophyceae</taxon>
        <taxon>Oscillatoriophycideae</taxon>
        <taxon>Oscillatoriales</taxon>
        <taxon>Oscillatoriaceae</taxon>
        <taxon>Planktothricoides</taxon>
    </lineage>
</organism>
<dbReference type="RefSeq" id="WP_190879202.1">
    <property type="nucleotide sequence ID" value="NZ_JACJSK010000023.1"/>
</dbReference>
<proteinExistence type="predicted"/>
<dbReference type="Proteomes" id="UP000641954">
    <property type="component" value="Unassembled WGS sequence"/>
</dbReference>
<reference evidence="1 2" key="1">
    <citation type="journal article" date="2020" name="ISME J.">
        <title>Comparative genomics reveals insights into cyanobacterial evolution and habitat adaptation.</title>
        <authorList>
            <person name="Chen M.Y."/>
            <person name="Teng W.K."/>
            <person name="Zhao L."/>
            <person name="Hu C.X."/>
            <person name="Zhou Y.K."/>
            <person name="Han B.P."/>
            <person name="Song L.R."/>
            <person name="Shu W.S."/>
        </authorList>
    </citation>
    <scope>NUCLEOTIDE SEQUENCE [LARGE SCALE GENOMIC DNA]</scope>
    <source>
        <strain evidence="1 2">FACHB-1370</strain>
    </source>
</reference>
<accession>A0ABR8EF59</accession>
<comment type="caution">
    <text evidence="1">The sequence shown here is derived from an EMBL/GenBank/DDBJ whole genome shotgun (WGS) entry which is preliminary data.</text>
</comment>
<gene>
    <name evidence="1" type="ORF">H6G72_16920</name>
</gene>
<evidence type="ECO:0000313" key="1">
    <source>
        <dbReference type="EMBL" id="MBD2545486.1"/>
    </source>
</evidence>
<dbReference type="EMBL" id="JACJSK010000023">
    <property type="protein sequence ID" value="MBD2545486.1"/>
    <property type="molecule type" value="Genomic_DNA"/>
</dbReference>